<feature type="domain" description="EGF-like" evidence="16">
    <location>
        <begin position="366"/>
        <end position="402"/>
    </location>
</feature>
<dbReference type="PROSITE" id="PS00022">
    <property type="entry name" value="EGF_1"/>
    <property type="match status" value="2"/>
</dbReference>
<dbReference type="PROSITE" id="PS51120">
    <property type="entry name" value="LDLRB"/>
    <property type="match status" value="2"/>
</dbReference>
<dbReference type="Gene3D" id="1.20.5.100">
    <property type="entry name" value="Cytochrome c1, transmembrane anchor, C-terminal"/>
    <property type="match status" value="1"/>
</dbReference>
<dbReference type="FunFam" id="2.10.25.10:FF:000095">
    <property type="entry name" value="Notch, isoform B"/>
    <property type="match status" value="1"/>
</dbReference>
<dbReference type="SUPFAM" id="SSF63825">
    <property type="entry name" value="YWTD domain"/>
    <property type="match status" value="1"/>
</dbReference>
<keyword evidence="9 11" id="KW-1015">Disulfide bond</keyword>
<evidence type="ECO:0000259" key="17">
    <source>
        <dbReference type="PROSITE" id="PS50923"/>
    </source>
</evidence>
<dbReference type="InterPro" id="IPR000152">
    <property type="entry name" value="EGF-type_Asp/Asn_hydroxyl_site"/>
</dbReference>
<feature type="transmembrane region" description="Helical" evidence="14">
    <location>
        <begin position="556"/>
        <end position="577"/>
    </location>
</feature>
<evidence type="ECO:0000256" key="15">
    <source>
        <dbReference type="SAM" id="SignalP"/>
    </source>
</evidence>
<dbReference type="InterPro" id="IPR011042">
    <property type="entry name" value="6-blade_b-propeller_TolB-like"/>
</dbReference>
<dbReference type="Proteomes" id="UP000694845">
    <property type="component" value="Unplaced"/>
</dbReference>
<keyword evidence="6" id="KW-0677">Repeat</keyword>
<evidence type="ECO:0000256" key="12">
    <source>
        <dbReference type="PROSITE-ProRule" id="PRU00302"/>
    </source>
</evidence>
<comment type="caution">
    <text evidence="11">Lacks conserved residue(s) required for the propagation of feature annotation.</text>
</comment>
<evidence type="ECO:0000256" key="4">
    <source>
        <dbReference type="ARBA" id="ARBA00022692"/>
    </source>
</evidence>
<dbReference type="PANTHER" id="PTHR12916">
    <property type="entry name" value="CYTOCHROME C OXIDASE POLYPEPTIDE VIC-2"/>
    <property type="match status" value="1"/>
</dbReference>
<reference evidence="19" key="1">
    <citation type="submission" date="2025-08" db="UniProtKB">
        <authorList>
            <consortium name="RefSeq"/>
        </authorList>
    </citation>
    <scope>IDENTIFICATION</scope>
</reference>
<feature type="domain" description="EGF-like" evidence="16">
    <location>
        <begin position="294"/>
        <end position="330"/>
    </location>
</feature>
<evidence type="ECO:0000256" key="2">
    <source>
        <dbReference type="ARBA" id="ARBA00022473"/>
    </source>
</evidence>
<dbReference type="PROSITE" id="PS00010">
    <property type="entry name" value="ASX_HYDROXYL"/>
    <property type="match status" value="1"/>
</dbReference>
<feature type="disulfide bond" evidence="11">
    <location>
        <begin position="392"/>
        <end position="401"/>
    </location>
</feature>
<feature type="repeat" description="LDL-receptor class B" evidence="13">
    <location>
        <begin position="162"/>
        <end position="208"/>
    </location>
</feature>
<feature type="domain" description="EGF-like" evidence="16">
    <location>
        <begin position="403"/>
        <end position="436"/>
    </location>
</feature>
<evidence type="ECO:0000256" key="11">
    <source>
        <dbReference type="PROSITE-ProRule" id="PRU00076"/>
    </source>
</evidence>
<evidence type="ECO:0000259" key="16">
    <source>
        <dbReference type="PROSITE" id="PS50026"/>
    </source>
</evidence>
<dbReference type="PROSITE" id="PS50923">
    <property type="entry name" value="SUSHI"/>
    <property type="match status" value="1"/>
</dbReference>
<organism evidence="18 19">
    <name type="scientific">Acanthaster planci</name>
    <name type="common">Crown-of-thorns starfish</name>
    <dbReference type="NCBI Taxonomy" id="133434"/>
    <lineage>
        <taxon>Eukaryota</taxon>
        <taxon>Metazoa</taxon>
        <taxon>Echinodermata</taxon>
        <taxon>Eleutherozoa</taxon>
        <taxon>Asterozoa</taxon>
        <taxon>Asteroidea</taxon>
        <taxon>Valvatacea</taxon>
        <taxon>Valvatida</taxon>
        <taxon>Acanthasteridae</taxon>
        <taxon>Acanthaster</taxon>
    </lineage>
</organism>
<feature type="chain" id="PRO_5034226008" evidence="15">
    <location>
        <begin position="27"/>
        <end position="653"/>
    </location>
</feature>
<dbReference type="Pfam" id="PF00008">
    <property type="entry name" value="EGF"/>
    <property type="match status" value="3"/>
</dbReference>
<protein>
    <submittedName>
        <fullName evidence="19">Low-density lipoprotein receptor-related protein 1B-like isoform X1</fullName>
    </submittedName>
</protein>
<keyword evidence="5 15" id="KW-0732">Signal</keyword>
<keyword evidence="7" id="KW-0914">Notch signaling pathway</keyword>
<keyword evidence="4 14" id="KW-0812">Transmembrane</keyword>
<feature type="domain" description="Sushi" evidence="17">
    <location>
        <begin position="477"/>
        <end position="541"/>
    </location>
</feature>
<evidence type="ECO:0000256" key="8">
    <source>
        <dbReference type="ARBA" id="ARBA00022989"/>
    </source>
</evidence>
<keyword evidence="12" id="KW-0768">Sushi</keyword>
<dbReference type="SUPFAM" id="SSF57535">
    <property type="entry name" value="Complement control module/SCR domain"/>
    <property type="match status" value="1"/>
</dbReference>
<evidence type="ECO:0000256" key="5">
    <source>
        <dbReference type="ARBA" id="ARBA00022729"/>
    </source>
</evidence>
<keyword evidence="18" id="KW-1185">Reference proteome</keyword>
<dbReference type="GeneID" id="110974088"/>
<feature type="disulfide bond" evidence="11">
    <location>
        <begin position="320"/>
        <end position="329"/>
    </location>
</feature>
<dbReference type="FunFam" id="2.10.25.10:FF:000321">
    <property type="entry name" value="Protein delta homolog 1"/>
    <property type="match status" value="1"/>
</dbReference>
<dbReference type="CDD" id="cd00054">
    <property type="entry name" value="EGF_CA"/>
    <property type="match status" value="5"/>
</dbReference>
<dbReference type="SMART" id="SM00181">
    <property type="entry name" value="EGF"/>
    <property type="match status" value="5"/>
</dbReference>
<keyword evidence="3 11" id="KW-0245">EGF-like domain</keyword>
<dbReference type="InterPro" id="IPR000436">
    <property type="entry name" value="Sushi_SCR_CCP_dom"/>
</dbReference>
<evidence type="ECO:0000256" key="10">
    <source>
        <dbReference type="ARBA" id="ARBA00023180"/>
    </source>
</evidence>
<evidence type="ECO:0000256" key="9">
    <source>
        <dbReference type="ARBA" id="ARBA00023157"/>
    </source>
</evidence>
<evidence type="ECO:0000256" key="1">
    <source>
        <dbReference type="ARBA" id="ARBA00004479"/>
    </source>
</evidence>
<dbReference type="PROSITE" id="PS50026">
    <property type="entry name" value="EGF_3"/>
    <property type="match status" value="4"/>
</dbReference>
<keyword evidence="8 14" id="KW-1133">Transmembrane helix</keyword>
<keyword evidence="10" id="KW-0325">Glycoprotein</keyword>
<name>A0A8B7XM07_ACAPL</name>
<dbReference type="SUPFAM" id="SSF57196">
    <property type="entry name" value="EGF/Laminin"/>
    <property type="match status" value="5"/>
</dbReference>
<evidence type="ECO:0000256" key="3">
    <source>
        <dbReference type="ARBA" id="ARBA00022536"/>
    </source>
</evidence>
<dbReference type="Gene3D" id="2.10.70.10">
    <property type="entry name" value="Complement Module, domain 1"/>
    <property type="match status" value="1"/>
</dbReference>
<dbReference type="FunFam" id="2.10.25.10:FF:000143">
    <property type="entry name" value="Protein crumbs 1"/>
    <property type="match status" value="1"/>
</dbReference>
<dbReference type="InterPro" id="IPR000742">
    <property type="entry name" value="EGF"/>
</dbReference>
<feature type="domain" description="EGF-like" evidence="16">
    <location>
        <begin position="438"/>
        <end position="474"/>
    </location>
</feature>
<dbReference type="AlphaFoldDB" id="A0A8B7XM07"/>
<dbReference type="InterPro" id="IPR000033">
    <property type="entry name" value="LDLR_classB_rpt"/>
</dbReference>
<dbReference type="OrthoDB" id="9990982at2759"/>
<accession>A0A8B7XM07</accession>
<keyword evidence="14" id="KW-0472">Membrane</keyword>
<dbReference type="InterPro" id="IPR001881">
    <property type="entry name" value="EGF-like_Ca-bd_dom"/>
</dbReference>
<dbReference type="RefSeq" id="XP_022081141.1">
    <property type="nucleotide sequence ID" value="XM_022225449.1"/>
</dbReference>
<evidence type="ECO:0000313" key="18">
    <source>
        <dbReference type="Proteomes" id="UP000694845"/>
    </source>
</evidence>
<evidence type="ECO:0000256" key="6">
    <source>
        <dbReference type="ARBA" id="ARBA00022737"/>
    </source>
</evidence>
<dbReference type="SMART" id="SM00032">
    <property type="entry name" value="CCP"/>
    <property type="match status" value="1"/>
</dbReference>
<evidence type="ECO:0000256" key="7">
    <source>
        <dbReference type="ARBA" id="ARBA00022976"/>
    </source>
</evidence>
<comment type="subcellular location">
    <subcellularLocation>
        <location evidence="1">Membrane</location>
        <topology evidence="1">Single-pass type I membrane protein</topology>
    </subcellularLocation>
</comment>
<dbReference type="InterPro" id="IPR035976">
    <property type="entry name" value="Sushi/SCR/CCP_sf"/>
</dbReference>
<sequence length="653" mass="71115">MTSFRCHLFEILTVFTVFGAFRQADAGDFMLVAAYHNNSIFAGSMSKHLTDLYSLPLQGIQGPIALDFDASENMLYWTEYDANTGRGKLVKAHLNGSNHMTLLTDIRVAFGLALDIEGGRVYWTDNTLGQIGRIPMDGSGSKQIIISGLGRPRGIITDHDRGEIYWTDVGDDSIGPRIEKANLDGTNRVTLINDNIVWPQAVILDNAAVNLYWCDGELNTIERTNLLGNNREVLINLTIYAPIHPFDLALYNDYMYWSDVFKESLIRVHLNGRGEQIFGSQRFAEIRRIHIQTEPNYCDSSPCLNGGTCEDVVNGFVCHCVSGFSGVRCSKNHCSCSPCLNGGTCIFSPEGFVCQCPAAYQGLTCERDPCNSSPCLNGGICAISPGGFICHCQAPYEGPTCTLDPCDSSPCLNGGICATSPGGFICHCQAPYEGPTCTLDPCNSSPCVNGGTCIGSATGFTCRCPARYGGPTCTFVDGCVAPPMSDHVRLLERDVTVFTYGESATFTCDNDYTIKESADHSVKRLCLSDGTWSGEPVECFPSETDPADRSPSVVPIASGVGGACFVVFLLIIVVVVFKRWKRQREERVVDVPAVSYHHNPPPSYIPPTRHEPPGYFPMGAINQGFGTNNAEANVVPVKLIPPREPRIYETIVD</sequence>
<feature type="signal peptide" evidence="15">
    <location>
        <begin position="1"/>
        <end position="26"/>
    </location>
</feature>
<evidence type="ECO:0000313" key="19">
    <source>
        <dbReference type="RefSeq" id="XP_022081141.1"/>
    </source>
</evidence>
<dbReference type="PANTHER" id="PTHR12916:SF4">
    <property type="entry name" value="UNINFLATABLE, ISOFORM C"/>
    <property type="match status" value="1"/>
</dbReference>
<evidence type="ECO:0000256" key="14">
    <source>
        <dbReference type="SAM" id="Phobius"/>
    </source>
</evidence>
<gene>
    <name evidence="19" type="primary">LOC110974088</name>
</gene>
<dbReference type="SMART" id="SM00135">
    <property type="entry name" value="LY"/>
    <property type="match status" value="5"/>
</dbReference>
<dbReference type="Pfam" id="PF12661">
    <property type="entry name" value="hEGF"/>
    <property type="match status" value="2"/>
</dbReference>
<dbReference type="Gene3D" id="2.10.25.10">
    <property type="entry name" value="Laminin"/>
    <property type="match status" value="5"/>
</dbReference>
<feature type="disulfide bond" evidence="11">
    <location>
        <begin position="464"/>
        <end position="473"/>
    </location>
</feature>
<dbReference type="GO" id="GO:0007219">
    <property type="term" value="P:Notch signaling pathway"/>
    <property type="evidence" value="ECO:0007669"/>
    <property type="project" value="UniProtKB-KW"/>
</dbReference>
<dbReference type="Pfam" id="PF00058">
    <property type="entry name" value="Ldl_recept_b"/>
    <property type="match status" value="2"/>
</dbReference>
<dbReference type="GO" id="GO:0005509">
    <property type="term" value="F:calcium ion binding"/>
    <property type="evidence" value="ECO:0007669"/>
    <property type="project" value="InterPro"/>
</dbReference>
<evidence type="ECO:0000256" key="13">
    <source>
        <dbReference type="PROSITE-ProRule" id="PRU00461"/>
    </source>
</evidence>
<feature type="repeat" description="LDL-receptor class B" evidence="13">
    <location>
        <begin position="119"/>
        <end position="161"/>
    </location>
</feature>
<proteinExistence type="predicted"/>
<dbReference type="GO" id="GO:0016020">
    <property type="term" value="C:membrane"/>
    <property type="evidence" value="ECO:0007669"/>
    <property type="project" value="UniProtKB-SubCell"/>
</dbReference>
<dbReference type="KEGG" id="aplc:110974088"/>
<keyword evidence="2" id="KW-0217">Developmental protein</keyword>
<dbReference type="Gene3D" id="2.120.10.30">
    <property type="entry name" value="TolB, C-terminal domain"/>
    <property type="match status" value="1"/>
</dbReference>
<dbReference type="InterPro" id="IPR013032">
    <property type="entry name" value="EGF-like_CS"/>
</dbReference>
<dbReference type="CDD" id="cd00033">
    <property type="entry name" value="CCP"/>
    <property type="match status" value="1"/>
</dbReference>
<dbReference type="FunFam" id="2.120.10.30:FF:000241">
    <property type="entry name" value="Low-density lipoprotein receptor-related protein 6"/>
    <property type="match status" value="1"/>
</dbReference>
<dbReference type="OMA" id="YWTERIS"/>
<dbReference type="SMART" id="SM00179">
    <property type="entry name" value="EGF_CA"/>
    <property type="match status" value="5"/>
</dbReference>
<dbReference type="PROSITE" id="PS01186">
    <property type="entry name" value="EGF_2"/>
    <property type="match status" value="1"/>
</dbReference>